<comment type="caution">
    <text evidence="2">The sequence shown here is derived from an EMBL/GenBank/DDBJ whole genome shotgun (WGS) entry which is preliminary data.</text>
</comment>
<sequence>MTPMTRPSVGRNPVAVDAGDSRPSRVRRHQQGPDAGPHATGTLPPPGATGFEGTFIRALHALAGTPAGAAAIVPLDVSGCDGRCAVPAIYDRATGAWRHLSNLSRCHRLTTTPPGSDCH</sequence>
<organism evidence="2 3">
    <name type="scientific">Dactylosporangium siamense</name>
    <dbReference type="NCBI Taxonomy" id="685454"/>
    <lineage>
        <taxon>Bacteria</taxon>
        <taxon>Bacillati</taxon>
        <taxon>Actinomycetota</taxon>
        <taxon>Actinomycetes</taxon>
        <taxon>Micromonosporales</taxon>
        <taxon>Micromonosporaceae</taxon>
        <taxon>Dactylosporangium</taxon>
    </lineage>
</organism>
<protein>
    <submittedName>
        <fullName evidence="2">Uncharacterized protein</fullName>
    </submittedName>
</protein>
<gene>
    <name evidence="2" type="ORF">Dsi01nite_109270</name>
</gene>
<keyword evidence="3" id="KW-1185">Reference proteome</keyword>
<reference evidence="2" key="1">
    <citation type="submission" date="2021-01" db="EMBL/GenBank/DDBJ databases">
        <title>Whole genome shotgun sequence of Dactylosporangium siamense NBRC 106093.</title>
        <authorList>
            <person name="Komaki H."/>
            <person name="Tamura T."/>
        </authorList>
    </citation>
    <scope>NUCLEOTIDE SEQUENCE</scope>
    <source>
        <strain evidence="2">NBRC 106093</strain>
    </source>
</reference>
<evidence type="ECO:0000256" key="1">
    <source>
        <dbReference type="SAM" id="MobiDB-lite"/>
    </source>
</evidence>
<proteinExistence type="predicted"/>
<dbReference type="EMBL" id="BONQ01000194">
    <property type="protein sequence ID" value="GIG52886.1"/>
    <property type="molecule type" value="Genomic_DNA"/>
</dbReference>
<dbReference type="Proteomes" id="UP000660611">
    <property type="component" value="Unassembled WGS sequence"/>
</dbReference>
<dbReference type="AlphaFoldDB" id="A0A919UHZ3"/>
<name>A0A919UHZ3_9ACTN</name>
<evidence type="ECO:0000313" key="3">
    <source>
        <dbReference type="Proteomes" id="UP000660611"/>
    </source>
</evidence>
<feature type="region of interest" description="Disordered" evidence="1">
    <location>
        <begin position="1"/>
        <end position="50"/>
    </location>
</feature>
<evidence type="ECO:0000313" key="2">
    <source>
        <dbReference type="EMBL" id="GIG52886.1"/>
    </source>
</evidence>
<accession>A0A919UHZ3</accession>